<dbReference type="RefSeq" id="WP_006001212.1">
    <property type="nucleotide sequence ID" value="NZ_AAEW02000012.1"/>
</dbReference>
<reference evidence="1" key="2">
    <citation type="submission" date="2006-05" db="EMBL/GenBank/DDBJ databases">
        <title>Sequencing of the draft genome and assembly of Desulfuromonas acetoxidans DSM 684.</title>
        <authorList>
            <consortium name="US DOE Joint Genome Institute (JGI-PGF)"/>
            <person name="Copeland A."/>
            <person name="Lucas S."/>
            <person name="Lapidus A."/>
            <person name="Barry K."/>
            <person name="Detter J.C."/>
            <person name="Glavina del Rio T."/>
            <person name="Hammon N."/>
            <person name="Israni S."/>
            <person name="Dalin E."/>
            <person name="Tice H."/>
            <person name="Bruce D."/>
            <person name="Pitluck S."/>
            <person name="Richardson P."/>
        </authorList>
    </citation>
    <scope>NUCLEOTIDE SEQUENCE [LARGE SCALE GENOMIC DNA]</scope>
    <source>
        <strain evidence="1">DSM 684</strain>
    </source>
</reference>
<organism evidence="1 2">
    <name type="scientific">Desulfuromonas acetoxidans (strain DSM 684 / 11070)</name>
    <dbReference type="NCBI Taxonomy" id="281689"/>
    <lineage>
        <taxon>Bacteria</taxon>
        <taxon>Pseudomonadati</taxon>
        <taxon>Thermodesulfobacteriota</taxon>
        <taxon>Desulfuromonadia</taxon>
        <taxon>Desulfuromonadales</taxon>
        <taxon>Desulfuromonadaceae</taxon>
        <taxon>Desulfuromonas</taxon>
    </lineage>
</organism>
<reference evidence="1" key="1">
    <citation type="submission" date="2006-05" db="EMBL/GenBank/DDBJ databases">
        <title>Annotation of the draft genome assembly of Desulfuromonas acetoxidans DSM 684.</title>
        <authorList>
            <consortium name="US DOE Joint Genome Institute (JGI-ORNL)"/>
            <person name="Larimer F."/>
            <person name="Land M."/>
            <person name="Hauser L."/>
        </authorList>
    </citation>
    <scope>NUCLEOTIDE SEQUENCE [LARGE SCALE GENOMIC DNA]</scope>
    <source>
        <strain evidence="1">DSM 684</strain>
    </source>
</reference>
<name>Q1JYE0_DESA6</name>
<dbReference type="OrthoDB" id="5405886at2"/>
<evidence type="ECO:0000313" key="1">
    <source>
        <dbReference type="EMBL" id="EAT15266.1"/>
    </source>
</evidence>
<dbReference type="Proteomes" id="UP000005695">
    <property type="component" value="Unassembled WGS sequence"/>
</dbReference>
<evidence type="ECO:0000313" key="2">
    <source>
        <dbReference type="Proteomes" id="UP000005695"/>
    </source>
</evidence>
<dbReference type="EMBL" id="AAEW02000012">
    <property type="protein sequence ID" value="EAT15266.1"/>
    <property type="molecule type" value="Genomic_DNA"/>
</dbReference>
<protein>
    <submittedName>
        <fullName evidence="1">Uncharacterized protein</fullName>
    </submittedName>
</protein>
<proteinExistence type="predicted"/>
<gene>
    <name evidence="1" type="ORF">Dace_1235</name>
</gene>
<keyword evidence="2" id="KW-1185">Reference proteome</keyword>
<accession>Q1JYE0</accession>
<sequence>MASTNHELWQSILFLFLSKFAKQAQTPFAKKDLINAKNVELANKFAQMTGNTTPPEKMKNTLNKALAALEKKGLVEEVDAKTLQLTNAGWNTMQIEVKAAMTKISQEFPQSQTANAPKAN</sequence>
<comment type="caution">
    <text evidence="1">The sequence shown here is derived from an EMBL/GenBank/DDBJ whole genome shotgun (WGS) entry which is preliminary data.</text>
</comment>
<dbReference type="AlphaFoldDB" id="Q1JYE0"/>